<dbReference type="EMBL" id="JWZX01003138">
    <property type="protein sequence ID" value="KOO23981.1"/>
    <property type="molecule type" value="Genomic_DNA"/>
</dbReference>
<keyword evidence="4" id="KW-1185">Reference proteome</keyword>
<sequence length="504" mass="53763">MWQRRAVQEELTVPHFGKIGRPSNVLKLYQKKRALLSPRDAAAAFYALGRLNRNSAAKINRDPLANHPAAIELYADLVASAPYLPSREVANALLGAAYMRCSSEPVLTALCAAAAEKALTHFSQRDVASVVYSLGQLRRHDDELMPKLLSRVVSDASSFHAIEMMLTAHGLADLQLAPPTALTALSRAAVPNIDQFGAQELPRLLSSFASLGFHDEPLVRLAASQLPTLLTDMEPKGISEMFGALATARIWIPSALQALADEAVLKAESFGAAHVAVTLAALGRMQWDHPAAVTTLSARLLTCAQSELRDAPATALVPVGAAGGTRAVGGDAVGSGARPLLGCALAEVAISMHALSRLPSARGAAAPPELVAISARLVEHLKREVGAGRRQAEFEGSEGLYGSAAIDAWMRDPQHCRDVAMLCNGAVQLGVQLPPELVQHLQQLMRAVQPEEAARMSSHAQPDRRATRRMRNELRELAGSLSRLEADPDTLVRMPPPSPHPGTS</sequence>
<dbReference type="Proteomes" id="UP000037460">
    <property type="component" value="Unassembled WGS sequence"/>
</dbReference>
<dbReference type="InterPro" id="IPR058917">
    <property type="entry name" value="RESC6_dom"/>
</dbReference>
<protein>
    <recommendedName>
        <fullName evidence="2">RNA-editing substrate-binding complex 6 protein domain-containing protein</fullName>
    </recommendedName>
</protein>
<evidence type="ECO:0000259" key="2">
    <source>
        <dbReference type="Pfam" id="PF26188"/>
    </source>
</evidence>
<feature type="compositionally biased region" description="Basic and acidic residues" evidence="1">
    <location>
        <begin position="461"/>
        <end position="476"/>
    </location>
</feature>
<gene>
    <name evidence="3" type="ORF">Ctob_003415</name>
</gene>
<evidence type="ECO:0000256" key="1">
    <source>
        <dbReference type="SAM" id="MobiDB-lite"/>
    </source>
</evidence>
<reference evidence="4" key="1">
    <citation type="journal article" date="2015" name="PLoS Genet.">
        <title>Genome Sequence and Transcriptome Analyses of Chrysochromulina tobin: Metabolic Tools for Enhanced Algal Fitness in the Prominent Order Prymnesiales (Haptophyceae).</title>
        <authorList>
            <person name="Hovde B.T."/>
            <person name="Deodato C.R."/>
            <person name="Hunsperger H.M."/>
            <person name="Ryken S.A."/>
            <person name="Yost W."/>
            <person name="Jha R.K."/>
            <person name="Patterson J."/>
            <person name="Monnat R.J. Jr."/>
            <person name="Barlow S.B."/>
            <person name="Starkenburg S.R."/>
            <person name="Cattolico R.A."/>
        </authorList>
    </citation>
    <scope>NUCLEOTIDE SEQUENCE</scope>
    <source>
        <strain evidence="4">CCMP291</strain>
    </source>
</reference>
<organism evidence="3 4">
    <name type="scientific">Chrysochromulina tobinii</name>
    <dbReference type="NCBI Taxonomy" id="1460289"/>
    <lineage>
        <taxon>Eukaryota</taxon>
        <taxon>Haptista</taxon>
        <taxon>Haptophyta</taxon>
        <taxon>Prymnesiophyceae</taxon>
        <taxon>Prymnesiales</taxon>
        <taxon>Chrysochromulinaceae</taxon>
        <taxon>Chrysochromulina</taxon>
    </lineage>
</organism>
<name>A0A0M0JBP8_9EUKA</name>
<dbReference type="Pfam" id="PF26188">
    <property type="entry name" value="RESC6"/>
    <property type="match status" value="1"/>
</dbReference>
<proteinExistence type="predicted"/>
<feature type="domain" description="RNA-editing substrate-binding complex 6 protein" evidence="2">
    <location>
        <begin position="111"/>
        <end position="304"/>
    </location>
</feature>
<accession>A0A0M0JBP8</accession>
<comment type="caution">
    <text evidence="3">The sequence shown here is derived from an EMBL/GenBank/DDBJ whole genome shotgun (WGS) entry which is preliminary data.</text>
</comment>
<feature type="compositionally biased region" description="Pro residues" evidence="1">
    <location>
        <begin position="494"/>
        <end position="504"/>
    </location>
</feature>
<evidence type="ECO:0000313" key="3">
    <source>
        <dbReference type="EMBL" id="KOO23981.1"/>
    </source>
</evidence>
<feature type="region of interest" description="Disordered" evidence="1">
    <location>
        <begin position="451"/>
        <end position="504"/>
    </location>
</feature>
<dbReference type="AlphaFoldDB" id="A0A0M0JBP8"/>
<evidence type="ECO:0000313" key="4">
    <source>
        <dbReference type="Proteomes" id="UP000037460"/>
    </source>
</evidence>